<evidence type="ECO:0000256" key="2">
    <source>
        <dbReference type="SAM" id="MobiDB-lite"/>
    </source>
</evidence>
<dbReference type="AlphaFoldDB" id="A0A8B6BFG9"/>
<evidence type="ECO:0000313" key="4">
    <source>
        <dbReference type="Proteomes" id="UP000596742"/>
    </source>
</evidence>
<sequence>MKAKDEEIQQLTQNIRKLKTNLDTAQDEVIQLKNHVAAQLDANMAKETSATNKAATNQQQHRNDTQSKPKVLFLGTSNIKAINEAKLTTAATVEMVVKYSLKETVAYVTSHEDIPDLGCTALVNK</sequence>
<feature type="coiled-coil region" evidence="1">
    <location>
        <begin position="1"/>
        <end position="35"/>
    </location>
</feature>
<keyword evidence="4" id="KW-1185">Reference proteome</keyword>
<comment type="caution">
    <text evidence="3">The sequence shown here is derived from an EMBL/GenBank/DDBJ whole genome shotgun (WGS) entry which is preliminary data.</text>
</comment>
<dbReference type="Proteomes" id="UP000596742">
    <property type="component" value="Unassembled WGS sequence"/>
</dbReference>
<feature type="compositionally biased region" description="Polar residues" evidence="2">
    <location>
        <begin position="47"/>
        <end position="60"/>
    </location>
</feature>
<protein>
    <submittedName>
        <fullName evidence="3">Uncharacterized protein</fullName>
    </submittedName>
</protein>
<feature type="region of interest" description="Disordered" evidence="2">
    <location>
        <begin position="47"/>
        <end position="70"/>
    </location>
</feature>
<dbReference type="OrthoDB" id="10411139at2759"/>
<evidence type="ECO:0000256" key="1">
    <source>
        <dbReference type="SAM" id="Coils"/>
    </source>
</evidence>
<keyword evidence="1" id="KW-0175">Coiled coil</keyword>
<evidence type="ECO:0000313" key="3">
    <source>
        <dbReference type="EMBL" id="VDH89492.1"/>
    </source>
</evidence>
<dbReference type="EMBL" id="UYJE01000045">
    <property type="protein sequence ID" value="VDH89492.1"/>
    <property type="molecule type" value="Genomic_DNA"/>
</dbReference>
<reference evidence="3" key="1">
    <citation type="submission" date="2018-11" db="EMBL/GenBank/DDBJ databases">
        <authorList>
            <person name="Alioto T."/>
            <person name="Alioto T."/>
        </authorList>
    </citation>
    <scope>NUCLEOTIDE SEQUENCE</scope>
</reference>
<name>A0A8B6BFG9_MYTGA</name>
<accession>A0A8B6BFG9</accession>
<proteinExistence type="predicted"/>
<gene>
    <name evidence="3" type="ORF">MGAL_10B002847</name>
</gene>
<organism evidence="3 4">
    <name type="scientific">Mytilus galloprovincialis</name>
    <name type="common">Mediterranean mussel</name>
    <dbReference type="NCBI Taxonomy" id="29158"/>
    <lineage>
        <taxon>Eukaryota</taxon>
        <taxon>Metazoa</taxon>
        <taxon>Spiralia</taxon>
        <taxon>Lophotrochozoa</taxon>
        <taxon>Mollusca</taxon>
        <taxon>Bivalvia</taxon>
        <taxon>Autobranchia</taxon>
        <taxon>Pteriomorphia</taxon>
        <taxon>Mytilida</taxon>
        <taxon>Mytiloidea</taxon>
        <taxon>Mytilidae</taxon>
        <taxon>Mytilinae</taxon>
        <taxon>Mytilus</taxon>
    </lineage>
</organism>